<sequence length="72" mass="8243">VHWRVFFVLRFSAGDDEGVEHEVAPRAEVEYYVDRLGDMAVSTLDAQHVAAVSFKEEFYLDAVGRDDRVVVR</sequence>
<accession>A0A382PRX5</accession>
<dbReference type="EMBL" id="UINC01108919">
    <property type="protein sequence ID" value="SVC75378.1"/>
    <property type="molecule type" value="Genomic_DNA"/>
</dbReference>
<proteinExistence type="predicted"/>
<dbReference type="AlphaFoldDB" id="A0A382PRX5"/>
<name>A0A382PRX5_9ZZZZ</name>
<evidence type="ECO:0000313" key="1">
    <source>
        <dbReference type="EMBL" id="SVC75378.1"/>
    </source>
</evidence>
<feature type="non-terminal residue" evidence="1">
    <location>
        <position position="72"/>
    </location>
</feature>
<reference evidence="1" key="1">
    <citation type="submission" date="2018-05" db="EMBL/GenBank/DDBJ databases">
        <authorList>
            <person name="Lanie J.A."/>
            <person name="Ng W.-L."/>
            <person name="Kazmierczak K.M."/>
            <person name="Andrzejewski T.M."/>
            <person name="Davidsen T.M."/>
            <person name="Wayne K.J."/>
            <person name="Tettelin H."/>
            <person name="Glass J.I."/>
            <person name="Rusch D."/>
            <person name="Podicherti R."/>
            <person name="Tsui H.-C.T."/>
            <person name="Winkler M.E."/>
        </authorList>
    </citation>
    <scope>NUCLEOTIDE SEQUENCE</scope>
</reference>
<feature type="non-terminal residue" evidence="1">
    <location>
        <position position="1"/>
    </location>
</feature>
<organism evidence="1">
    <name type="scientific">marine metagenome</name>
    <dbReference type="NCBI Taxonomy" id="408172"/>
    <lineage>
        <taxon>unclassified sequences</taxon>
        <taxon>metagenomes</taxon>
        <taxon>ecological metagenomes</taxon>
    </lineage>
</organism>
<gene>
    <name evidence="1" type="ORF">METZ01_LOCUS328232</name>
</gene>
<protein>
    <submittedName>
        <fullName evidence="1">Uncharacterized protein</fullName>
    </submittedName>
</protein>